<proteinExistence type="predicted"/>
<dbReference type="Proteomes" id="UP000499080">
    <property type="component" value="Unassembled WGS sequence"/>
</dbReference>
<name>A0A4Y2KVY4_ARAVE</name>
<dbReference type="AlphaFoldDB" id="A0A4Y2KVY4"/>
<reference evidence="1 2" key="1">
    <citation type="journal article" date="2019" name="Sci. Rep.">
        <title>Orb-weaving spider Araneus ventricosus genome elucidates the spidroin gene catalogue.</title>
        <authorList>
            <person name="Kono N."/>
            <person name="Nakamura H."/>
            <person name="Ohtoshi R."/>
            <person name="Moran D.A.P."/>
            <person name="Shinohara A."/>
            <person name="Yoshida Y."/>
            <person name="Fujiwara M."/>
            <person name="Mori M."/>
            <person name="Tomita M."/>
            <person name="Arakawa K."/>
        </authorList>
    </citation>
    <scope>NUCLEOTIDE SEQUENCE [LARGE SCALE GENOMIC DNA]</scope>
</reference>
<sequence>MPKTHARLSSLSSEAEDTPYCVSLREIRGKNTPVDFISSRAIEGCNRKFSRVSFLVLRKSLKTENLSESRQHDETLFIGYLLKANCAINLKQNRTKTTKWSLNELFFTCKRMSQLLASLGLSSSRYVIGEEKNHFIPTDDGFQT</sequence>
<gene>
    <name evidence="1" type="ORF">AVEN_139754_1</name>
</gene>
<organism evidence="1 2">
    <name type="scientific">Araneus ventricosus</name>
    <name type="common">Orbweaver spider</name>
    <name type="synonym">Epeira ventricosa</name>
    <dbReference type="NCBI Taxonomy" id="182803"/>
    <lineage>
        <taxon>Eukaryota</taxon>
        <taxon>Metazoa</taxon>
        <taxon>Ecdysozoa</taxon>
        <taxon>Arthropoda</taxon>
        <taxon>Chelicerata</taxon>
        <taxon>Arachnida</taxon>
        <taxon>Araneae</taxon>
        <taxon>Araneomorphae</taxon>
        <taxon>Entelegynae</taxon>
        <taxon>Araneoidea</taxon>
        <taxon>Araneidae</taxon>
        <taxon>Araneus</taxon>
    </lineage>
</organism>
<evidence type="ECO:0000313" key="2">
    <source>
        <dbReference type="Proteomes" id="UP000499080"/>
    </source>
</evidence>
<evidence type="ECO:0000313" key="1">
    <source>
        <dbReference type="EMBL" id="GBN06402.1"/>
    </source>
</evidence>
<keyword evidence="2" id="KW-1185">Reference proteome</keyword>
<comment type="caution">
    <text evidence="1">The sequence shown here is derived from an EMBL/GenBank/DDBJ whole genome shotgun (WGS) entry which is preliminary data.</text>
</comment>
<protein>
    <submittedName>
        <fullName evidence="1">Uncharacterized protein</fullName>
    </submittedName>
</protein>
<accession>A0A4Y2KVY4</accession>
<dbReference type="EMBL" id="BGPR01005061">
    <property type="protein sequence ID" value="GBN06402.1"/>
    <property type="molecule type" value="Genomic_DNA"/>
</dbReference>